<feature type="compositionally biased region" description="Low complexity" evidence="1">
    <location>
        <begin position="105"/>
        <end position="115"/>
    </location>
</feature>
<proteinExistence type="predicted"/>
<dbReference type="Proteomes" id="UP000038045">
    <property type="component" value="Unplaced"/>
</dbReference>
<evidence type="ECO:0000313" key="3">
    <source>
        <dbReference type="Proteomes" id="UP000038045"/>
    </source>
</evidence>
<reference evidence="4" key="1">
    <citation type="submission" date="2017-02" db="UniProtKB">
        <authorList>
            <consortium name="WormBaseParasite"/>
        </authorList>
    </citation>
    <scope>IDENTIFICATION</scope>
</reference>
<feature type="region of interest" description="Disordered" evidence="1">
    <location>
        <begin position="33"/>
        <end position="235"/>
    </location>
</feature>
<feature type="compositionally biased region" description="Basic and acidic residues" evidence="1">
    <location>
        <begin position="124"/>
        <end position="147"/>
    </location>
</feature>
<protein>
    <submittedName>
        <fullName evidence="4">Uncharacterized protein</fullName>
    </submittedName>
</protein>
<accession>A0A0N4ZCQ2</accession>
<keyword evidence="3" id="KW-1185">Reference proteome</keyword>
<keyword evidence="2" id="KW-0732">Signal</keyword>
<feature type="signal peptide" evidence="2">
    <location>
        <begin position="1"/>
        <end position="27"/>
    </location>
</feature>
<dbReference type="AlphaFoldDB" id="A0A0N4ZCQ2"/>
<evidence type="ECO:0000256" key="1">
    <source>
        <dbReference type="SAM" id="MobiDB-lite"/>
    </source>
</evidence>
<organism evidence="3 4">
    <name type="scientific">Parastrongyloides trichosuri</name>
    <name type="common">Possum-specific nematode worm</name>
    <dbReference type="NCBI Taxonomy" id="131310"/>
    <lineage>
        <taxon>Eukaryota</taxon>
        <taxon>Metazoa</taxon>
        <taxon>Ecdysozoa</taxon>
        <taxon>Nematoda</taxon>
        <taxon>Chromadorea</taxon>
        <taxon>Rhabditida</taxon>
        <taxon>Tylenchina</taxon>
        <taxon>Panagrolaimomorpha</taxon>
        <taxon>Strongyloidoidea</taxon>
        <taxon>Strongyloididae</taxon>
        <taxon>Parastrongyloides</taxon>
    </lineage>
</organism>
<feature type="compositionally biased region" description="Basic and acidic residues" evidence="1">
    <location>
        <begin position="67"/>
        <end position="87"/>
    </location>
</feature>
<feature type="compositionally biased region" description="Basic and acidic residues" evidence="1">
    <location>
        <begin position="35"/>
        <end position="51"/>
    </location>
</feature>
<sequence length="235" mass="27156">MKPNKLSLLTILFILVIVISLIVDSAGLKNKKKNKSESRRILDNEEIEGRGYSDTSMFSNSGSSLMERNRDEKKEERRKLSLDKDDSNESDEKDDEEKEKKNEEVTTTISSITEVQNKFNKKSNRPEQIDKLYREKELEETNKEFARKVHLNSGGRSKRSDEIHSLGRAKELDEDNEIVNAKPKTEKKEKRSIKEDHPRRIKKFDENSPATSHKDIPVKKMKTNSSSSSEESQSK</sequence>
<name>A0A0N4ZCQ2_PARTI</name>
<feature type="compositionally biased region" description="Basic and acidic residues" evidence="1">
    <location>
        <begin position="158"/>
        <end position="171"/>
    </location>
</feature>
<evidence type="ECO:0000256" key="2">
    <source>
        <dbReference type="SAM" id="SignalP"/>
    </source>
</evidence>
<dbReference type="WBParaSite" id="PTRK_0000530500.1">
    <property type="protein sequence ID" value="PTRK_0000530500.1"/>
    <property type="gene ID" value="PTRK_0000530500"/>
</dbReference>
<feature type="compositionally biased region" description="Acidic residues" evidence="1">
    <location>
        <begin position="88"/>
        <end position="97"/>
    </location>
</feature>
<feature type="chain" id="PRO_5005891666" evidence="2">
    <location>
        <begin position="28"/>
        <end position="235"/>
    </location>
</feature>
<feature type="compositionally biased region" description="Basic and acidic residues" evidence="1">
    <location>
        <begin position="183"/>
        <end position="218"/>
    </location>
</feature>
<feature type="compositionally biased region" description="Polar residues" evidence="1">
    <location>
        <begin position="53"/>
        <end position="66"/>
    </location>
</feature>
<feature type="compositionally biased region" description="Low complexity" evidence="1">
    <location>
        <begin position="225"/>
        <end position="235"/>
    </location>
</feature>
<evidence type="ECO:0000313" key="4">
    <source>
        <dbReference type="WBParaSite" id="PTRK_0000530500.1"/>
    </source>
</evidence>